<dbReference type="EMBL" id="BDGI01000126">
    <property type="protein sequence ID" value="GAV29536.1"/>
    <property type="molecule type" value="Genomic_DNA"/>
</dbReference>
<dbReference type="GO" id="GO:0005509">
    <property type="term" value="F:calcium ion binding"/>
    <property type="evidence" value="ECO:0007669"/>
    <property type="project" value="InterPro"/>
</dbReference>
<dbReference type="OrthoDB" id="10017054at2759"/>
<evidence type="ECO:0000256" key="1">
    <source>
        <dbReference type="SAM" id="MobiDB-lite"/>
    </source>
</evidence>
<dbReference type="InterPro" id="IPR002048">
    <property type="entry name" value="EF_hand_dom"/>
</dbReference>
<feature type="domain" description="EF-hand" evidence="2">
    <location>
        <begin position="585"/>
        <end position="620"/>
    </location>
</feature>
<proteinExistence type="predicted"/>
<feature type="compositionally biased region" description="Basic and acidic residues" evidence="1">
    <location>
        <begin position="1"/>
        <end position="16"/>
    </location>
</feature>
<dbReference type="Proteomes" id="UP000186136">
    <property type="component" value="Unassembled WGS sequence"/>
</dbReference>
<gene>
    <name evidence="3" type="ORF">PMKS-003037</name>
</gene>
<feature type="region of interest" description="Disordered" evidence="1">
    <location>
        <begin position="1"/>
        <end position="92"/>
    </location>
</feature>
<comment type="caution">
    <text evidence="3">The sequence shown here is derived from an EMBL/GenBank/DDBJ whole genome shotgun (WGS) entry which is preliminary data.</text>
</comment>
<evidence type="ECO:0000313" key="4">
    <source>
        <dbReference type="Proteomes" id="UP000186136"/>
    </source>
</evidence>
<organism evidence="3 4">
    <name type="scientific">Pichia membranifaciens</name>
    <dbReference type="NCBI Taxonomy" id="4926"/>
    <lineage>
        <taxon>Eukaryota</taxon>
        <taxon>Fungi</taxon>
        <taxon>Dikarya</taxon>
        <taxon>Ascomycota</taxon>
        <taxon>Saccharomycotina</taxon>
        <taxon>Pichiomycetes</taxon>
        <taxon>Pichiales</taxon>
        <taxon>Pichiaceae</taxon>
        <taxon>Pichia</taxon>
    </lineage>
</organism>
<reference evidence="3 4" key="1">
    <citation type="submission" date="2016-08" db="EMBL/GenBank/DDBJ databases">
        <title>Whole genome shotgun sequence of Pichia membranifaciens KS47-1.</title>
        <authorList>
            <person name="Konishi M."/>
            <person name="Ishida M."/>
            <person name="Arakawa T."/>
            <person name="Kato Y."/>
            <person name="Horiuchi J."/>
        </authorList>
    </citation>
    <scope>NUCLEOTIDE SEQUENCE [LARGE SCALE GENOMIC DNA]</scope>
    <source>
        <strain evidence="3 4">KS47-1</strain>
    </source>
</reference>
<evidence type="ECO:0000313" key="3">
    <source>
        <dbReference type="EMBL" id="GAV29536.1"/>
    </source>
</evidence>
<evidence type="ECO:0000259" key="2">
    <source>
        <dbReference type="PROSITE" id="PS50222"/>
    </source>
</evidence>
<keyword evidence="4" id="KW-1185">Reference proteome</keyword>
<dbReference type="PROSITE" id="PS50222">
    <property type="entry name" value="EF_HAND_2"/>
    <property type="match status" value="1"/>
</dbReference>
<name>A0A1Q2YJ06_9ASCO</name>
<accession>A0A1Q2YJ06</accession>
<dbReference type="AlphaFoldDB" id="A0A1Q2YJ06"/>
<feature type="compositionally biased region" description="Basic and acidic residues" evidence="1">
    <location>
        <begin position="51"/>
        <end position="70"/>
    </location>
</feature>
<sequence>MGGHLELRDRVEDRAGEVLGGVHRGERAQQPAVRDQGVEAGEAEEDLPGDQDLKELDGRAERGEAVRLDSRQGQQNPGVDFREDQQCRLPDPLPEVHGERHPLLLYAAARCVGLLALDGHNPPGREAAEHHDRPAQQEVEADRLGIGRVLPSGHGLQRAGRVPLPQGPRALGQPPAVRLLLGPLVQDAEEAEEGEERTFKVSGTIKEIATPKSKGEFSEFFGPNILNKASAIAQHDYDMPLKLRIETFLVISARILHVKNNFLARLEKLLLEIVNLLGQFAEYESYDYEKVSQSPPSSFFSAKHYKPEDLKFKGRDLFELEKQITNTTEETDELSETLQQAIKSISFVTNFRNSTRQKIYEQFIELEIYKCQLSDMLQIYGLKHFTEPPEKSFDKISRFIELLKKSEMTVYSNASDYIERNIDKIEKSFYENHSSLFDALALVESDLINANAISDFDERTKELENIMQDIPGLKELHLRTVSFWHDLEMINSSLARGFDKQSYKSIINEQRYKLTFLENCIDKSIKFMTSLKTQKDEASEVLNIAKTAQQYENSKAMQAISKDKRQLKTHLLVHRLIQRRFHFNKNINPIQVLFDRHDNGSKGYLTKSEFKKAFLVAYPGTATLVGVDEVDTIFETSYETVGKMRRGIEFPQFKAVIELGNTSKGSEAADMDDFAAALQEDDCEDAKETTSISSTNSSIDRLLHQIENEKLQVDLTNDVFYNSFEELCSNKDVLEPRDMDTIHLHPILRANLESIFPDHKYREWFQHVDQSSIYQDNEDGDTVEAGFGGHPREIALKNVLYDLEKVDLSKI</sequence>
<protein>
    <recommendedName>
        <fullName evidence="2">EF-hand domain-containing protein</fullName>
    </recommendedName>
</protein>